<feature type="compositionally biased region" description="Basic and acidic residues" evidence="1">
    <location>
        <begin position="119"/>
        <end position="134"/>
    </location>
</feature>
<evidence type="ECO:0000313" key="2">
    <source>
        <dbReference type="EMBL" id="KAK2554381.1"/>
    </source>
</evidence>
<gene>
    <name evidence="2" type="ORF">P5673_024084</name>
</gene>
<dbReference type="AlphaFoldDB" id="A0AAD9Q487"/>
<feature type="compositionally biased region" description="Polar residues" evidence="1">
    <location>
        <begin position="97"/>
        <end position="117"/>
    </location>
</feature>
<evidence type="ECO:0000256" key="1">
    <source>
        <dbReference type="SAM" id="MobiDB-lite"/>
    </source>
</evidence>
<feature type="region of interest" description="Disordered" evidence="1">
    <location>
        <begin position="92"/>
        <end position="195"/>
    </location>
</feature>
<proteinExistence type="predicted"/>
<keyword evidence="3" id="KW-1185">Reference proteome</keyword>
<protein>
    <submittedName>
        <fullName evidence="2">Uncharacterized protein</fullName>
    </submittedName>
</protein>
<comment type="caution">
    <text evidence="2">The sequence shown here is derived from an EMBL/GenBank/DDBJ whole genome shotgun (WGS) entry which is preliminary data.</text>
</comment>
<dbReference type="Proteomes" id="UP001249851">
    <property type="component" value="Unassembled WGS sequence"/>
</dbReference>
<dbReference type="EMBL" id="JARQWQ010000070">
    <property type="protein sequence ID" value="KAK2554381.1"/>
    <property type="molecule type" value="Genomic_DNA"/>
</dbReference>
<organism evidence="2 3">
    <name type="scientific">Acropora cervicornis</name>
    <name type="common">Staghorn coral</name>
    <dbReference type="NCBI Taxonomy" id="6130"/>
    <lineage>
        <taxon>Eukaryota</taxon>
        <taxon>Metazoa</taxon>
        <taxon>Cnidaria</taxon>
        <taxon>Anthozoa</taxon>
        <taxon>Hexacorallia</taxon>
        <taxon>Scleractinia</taxon>
        <taxon>Astrocoeniina</taxon>
        <taxon>Acroporidae</taxon>
        <taxon>Acropora</taxon>
    </lineage>
</organism>
<reference evidence="2" key="2">
    <citation type="journal article" date="2023" name="Science">
        <title>Genomic signatures of disease resistance in endangered staghorn corals.</title>
        <authorList>
            <person name="Vollmer S.V."/>
            <person name="Selwyn J.D."/>
            <person name="Despard B.A."/>
            <person name="Roesel C.L."/>
        </authorList>
    </citation>
    <scope>NUCLEOTIDE SEQUENCE</scope>
    <source>
        <strain evidence="2">K2</strain>
    </source>
</reference>
<sequence length="195" mass="22422">MMMPPSNLPWGSTYGILPYCEIHIERRHEKFIVFSAIHSNAGRGEKLSPCLSRIILLRPCVEGMTTVCKRNLEEPLQFACKQSANNWHKRLRGSSKLPENSSDNPSAWNDEVNQTTRRGAKEGEESASKPKNERSMLSWQHISPNELRKILGPKRKRRLFHFEESDDSQEEDEMTMKKLVGEKTEGNKSNNNEKV</sequence>
<accession>A0AAD9Q487</accession>
<evidence type="ECO:0000313" key="3">
    <source>
        <dbReference type="Proteomes" id="UP001249851"/>
    </source>
</evidence>
<feature type="compositionally biased region" description="Basic and acidic residues" evidence="1">
    <location>
        <begin position="174"/>
        <end position="195"/>
    </location>
</feature>
<name>A0AAD9Q487_ACRCE</name>
<reference evidence="2" key="1">
    <citation type="journal article" date="2023" name="G3 (Bethesda)">
        <title>Whole genome assembly and annotation of the endangered Caribbean coral Acropora cervicornis.</title>
        <authorList>
            <person name="Selwyn J.D."/>
            <person name="Vollmer S.V."/>
        </authorList>
    </citation>
    <scope>NUCLEOTIDE SEQUENCE</scope>
    <source>
        <strain evidence="2">K2</strain>
    </source>
</reference>
<feature type="compositionally biased region" description="Acidic residues" evidence="1">
    <location>
        <begin position="164"/>
        <end position="173"/>
    </location>
</feature>